<dbReference type="OrthoDB" id="2414723at2759"/>
<protein>
    <recommendedName>
        <fullName evidence="3">Chalcone isomerase domain-containing protein</fullName>
    </recommendedName>
</protein>
<dbReference type="PANTHER" id="PTHR47284:SF3">
    <property type="entry name" value="FATTY-ACID-BINDING PROTEIN 2"/>
    <property type="match status" value="1"/>
</dbReference>
<sequence length="335" mass="37375">MDVNGGSDPYYLLLTDPFLSIVDNSLHHSKYLLAPGGVALQRAFSCFSKLAGAFVFWFSGASQIKTKVHDTHISSSSIGQLKYITPSTKLKHITPSCFTFPQESFARLFGHKFSTFSLKHFFRVADNVQPVPVLSLAAALIPPLDHLTTSLLAIPPEDANIPMLGSLDKSPCNVQHRDCVGHAFPEFNWERHAVEPKTGIVFPGVLNSILAKDNQSNLSSEVLVGTGSRVLTIVRIKSLKVYAYGFYVHPYSVCQKLGSKYGSVPAVDLKERHDFYEDLLREDIGMTVRLVVNYSGMKIDTVKDTFEKSLRARLARVVNHNLFGVHLLMYHFKKF</sequence>
<dbReference type="SUPFAM" id="SSF54626">
    <property type="entry name" value="Chalcone isomerase"/>
    <property type="match status" value="1"/>
</dbReference>
<name>A0A0J8E8E4_BETVV</name>
<dbReference type="InterPro" id="IPR016088">
    <property type="entry name" value="Chalcone_isomerase_3-sand"/>
</dbReference>
<evidence type="ECO:0008006" key="3">
    <source>
        <dbReference type="Google" id="ProtNLM"/>
    </source>
</evidence>
<dbReference type="eggNOG" id="ENOG502QWEB">
    <property type="taxonomic scope" value="Eukaryota"/>
</dbReference>
<reference evidence="1 2" key="1">
    <citation type="journal article" date="2014" name="Nature">
        <title>The genome of the recently domesticated crop plant sugar beet (Beta vulgaris).</title>
        <authorList>
            <person name="Dohm J.C."/>
            <person name="Minoche A.E."/>
            <person name="Holtgrawe D."/>
            <person name="Capella-Gutierrez S."/>
            <person name="Zakrzewski F."/>
            <person name="Tafer H."/>
            <person name="Rupp O."/>
            <person name="Sorensen T.R."/>
            <person name="Stracke R."/>
            <person name="Reinhardt R."/>
            <person name="Goesmann A."/>
            <person name="Kraft T."/>
            <person name="Schulz B."/>
            <person name="Stadler P.F."/>
            <person name="Schmidt T."/>
            <person name="Gabaldon T."/>
            <person name="Lehrach H."/>
            <person name="Weisshaar B."/>
            <person name="Himmelbauer H."/>
        </authorList>
    </citation>
    <scope>NUCLEOTIDE SEQUENCE [LARGE SCALE GENOMIC DNA]</scope>
    <source>
        <tissue evidence="1">Taproot</tissue>
    </source>
</reference>
<dbReference type="GO" id="GO:0016872">
    <property type="term" value="F:intramolecular lyase activity"/>
    <property type="evidence" value="ECO:0007669"/>
    <property type="project" value="InterPro"/>
</dbReference>
<proteinExistence type="predicted"/>
<dbReference type="GO" id="GO:0005504">
    <property type="term" value="F:fatty acid binding"/>
    <property type="evidence" value="ECO:0007669"/>
    <property type="project" value="EnsemblPlants"/>
</dbReference>
<gene>
    <name evidence="1" type="ORF">BVRB_2g045370</name>
</gene>
<dbReference type="OMA" id="NIFAGAN"/>
<accession>A0A0J8E8E4</accession>
<dbReference type="Proteomes" id="UP000035740">
    <property type="component" value="Unassembled WGS sequence"/>
</dbReference>
<dbReference type="EMBL" id="KQ090219">
    <property type="protein sequence ID" value="KMS99415.1"/>
    <property type="molecule type" value="Genomic_DNA"/>
</dbReference>
<organism evidence="1 2">
    <name type="scientific">Beta vulgaris subsp. vulgaris</name>
    <name type="common">Beet</name>
    <dbReference type="NCBI Taxonomy" id="3555"/>
    <lineage>
        <taxon>Eukaryota</taxon>
        <taxon>Viridiplantae</taxon>
        <taxon>Streptophyta</taxon>
        <taxon>Embryophyta</taxon>
        <taxon>Tracheophyta</taxon>
        <taxon>Spermatophyta</taxon>
        <taxon>Magnoliopsida</taxon>
        <taxon>eudicotyledons</taxon>
        <taxon>Gunneridae</taxon>
        <taxon>Pentapetalae</taxon>
        <taxon>Caryophyllales</taxon>
        <taxon>Chenopodiaceae</taxon>
        <taxon>Betoideae</taxon>
        <taxon>Beta</taxon>
    </lineage>
</organism>
<evidence type="ECO:0000313" key="1">
    <source>
        <dbReference type="EMBL" id="KMS99415.1"/>
    </source>
</evidence>
<dbReference type="GO" id="GO:0009570">
    <property type="term" value="C:chloroplast stroma"/>
    <property type="evidence" value="ECO:0007669"/>
    <property type="project" value="EnsemblPlants"/>
</dbReference>
<dbReference type="AlphaFoldDB" id="A0A0J8E8E4"/>
<dbReference type="InterPro" id="IPR036298">
    <property type="entry name" value="Chalcone_isomerase_sf"/>
</dbReference>
<dbReference type="Gene3D" id="3.50.70.10">
    <property type="match status" value="1"/>
</dbReference>
<keyword evidence="2" id="KW-1185">Reference proteome</keyword>
<dbReference type="PANTHER" id="PTHR47284">
    <property type="entry name" value="FATTY-ACID-BINDING PROTEIN 2"/>
    <property type="match status" value="1"/>
</dbReference>
<evidence type="ECO:0000313" key="2">
    <source>
        <dbReference type="Proteomes" id="UP000035740"/>
    </source>
</evidence>
<dbReference type="Gramene" id="KMS99415">
    <property type="protein sequence ID" value="KMS99415"/>
    <property type="gene ID" value="BVRB_2g045370"/>
</dbReference>